<sequence length="517" mass="60194">MTFLLAASCQKYSQDVVDCNISGNEAVTVKIDKWSLCESDVMPDSLQCHRSLLDADVERRMFLFSQRAVGNRYILNGDTLELKRFEQQNYYPVFLKEGINELIAITDTASRERHISLELCDSVIAIRLMAESMFGRMFYPLINPDSMMLNLDMKYCKVIPLESSMEIFDVVGRKIHELKITDDNLRYELPALEVGKSYMSKWTIGESSTWQTFLCGDPDKVYEMYRNRFDSVRISVADSLEIDQLLWRFRFLLEHPSRKDDWWWQFKIAPIAYQLEYAFRRMEGEDGIAPTLNFESYNSRIDGMVQRCVVFTPKDMTRHYPLVVMIRPNEENRHEFFSCPQLARQWAVNNVQMLCDKYGLIVMMPEGRMRSFGLLDEDNEREIMNAIDFVKKKYPVEDGKVYLHANCSGGERALQLASHHPDKFNGMGLYAPFFSRLKNEKYPDKIQIKLENLKGMPIFVHGDPLDGHSPPIFYKDLINGMDKVGNPCKVSMEYHSGELYNVTIVGEEALQYFKQIE</sequence>
<accession>A0AC61RJP2</accession>
<proteinExistence type="predicted"/>
<name>A0AC61RJP2_9BACT</name>
<dbReference type="EMBL" id="SRYB01000003">
    <property type="protein sequence ID" value="TGY80201.1"/>
    <property type="molecule type" value="Genomic_DNA"/>
</dbReference>
<protein>
    <submittedName>
        <fullName evidence="1">Uncharacterized protein</fullName>
    </submittedName>
</protein>
<reference evidence="1" key="1">
    <citation type="submission" date="2019-04" db="EMBL/GenBank/DDBJ databases">
        <title>Microbes associate with the intestines of laboratory mice.</title>
        <authorList>
            <person name="Navarre W."/>
            <person name="Wong E."/>
            <person name="Huang K."/>
            <person name="Tropini C."/>
            <person name="Ng K."/>
            <person name="Yu B."/>
        </authorList>
    </citation>
    <scope>NUCLEOTIDE SEQUENCE</scope>
    <source>
        <strain evidence="1">NM04_E33</strain>
    </source>
</reference>
<keyword evidence="2" id="KW-1185">Reference proteome</keyword>
<gene>
    <name evidence="1" type="ORF">E5331_02880</name>
</gene>
<evidence type="ECO:0000313" key="1">
    <source>
        <dbReference type="EMBL" id="TGY80201.1"/>
    </source>
</evidence>
<comment type="caution">
    <text evidence="1">The sequence shown here is derived from an EMBL/GenBank/DDBJ whole genome shotgun (WGS) entry which is preliminary data.</text>
</comment>
<organism evidence="1 2">
    <name type="scientific">Lepagella muris</name>
    <dbReference type="NCBI Taxonomy" id="3032870"/>
    <lineage>
        <taxon>Bacteria</taxon>
        <taxon>Pseudomonadati</taxon>
        <taxon>Bacteroidota</taxon>
        <taxon>Bacteroidia</taxon>
        <taxon>Bacteroidales</taxon>
        <taxon>Muribaculaceae</taxon>
        <taxon>Lepagella</taxon>
    </lineage>
</organism>
<evidence type="ECO:0000313" key="2">
    <source>
        <dbReference type="Proteomes" id="UP000306319"/>
    </source>
</evidence>
<dbReference type="Proteomes" id="UP000306319">
    <property type="component" value="Unassembled WGS sequence"/>
</dbReference>